<evidence type="ECO:0008006" key="3">
    <source>
        <dbReference type="Google" id="ProtNLM"/>
    </source>
</evidence>
<dbReference type="Gene3D" id="3.40.50.1820">
    <property type="entry name" value="alpha/beta hydrolase"/>
    <property type="match status" value="2"/>
</dbReference>
<reference evidence="1" key="1">
    <citation type="submission" date="2020-11" db="EMBL/GenBank/DDBJ databases">
        <authorList>
            <consortium name="DOE Joint Genome Institute"/>
            <person name="Ahrendt S."/>
            <person name="Riley R."/>
            <person name="Andreopoulos W."/>
            <person name="LaButti K."/>
            <person name="Pangilinan J."/>
            <person name="Ruiz-duenas F.J."/>
            <person name="Barrasa J.M."/>
            <person name="Sanchez-Garcia M."/>
            <person name="Camarero S."/>
            <person name="Miyauchi S."/>
            <person name="Serrano A."/>
            <person name="Linde D."/>
            <person name="Babiker R."/>
            <person name="Drula E."/>
            <person name="Ayuso-Fernandez I."/>
            <person name="Pacheco R."/>
            <person name="Padilla G."/>
            <person name="Ferreira P."/>
            <person name="Barriuso J."/>
            <person name="Kellner H."/>
            <person name="Castanera R."/>
            <person name="Alfaro M."/>
            <person name="Ramirez L."/>
            <person name="Pisabarro A.G."/>
            <person name="Kuo A."/>
            <person name="Tritt A."/>
            <person name="Lipzen A."/>
            <person name="He G."/>
            <person name="Yan M."/>
            <person name="Ng V."/>
            <person name="Cullen D."/>
            <person name="Martin F."/>
            <person name="Rosso M.-N."/>
            <person name="Henrissat B."/>
            <person name="Hibbett D."/>
            <person name="Martinez A.T."/>
            <person name="Grigoriev I.V."/>
        </authorList>
    </citation>
    <scope>NUCLEOTIDE SEQUENCE</scope>
    <source>
        <strain evidence="1">AH 44721</strain>
    </source>
</reference>
<keyword evidence="2" id="KW-1185">Reference proteome</keyword>
<dbReference type="SUPFAM" id="SSF53474">
    <property type="entry name" value="alpha/beta-Hydrolases"/>
    <property type="match status" value="1"/>
</dbReference>
<proteinExistence type="predicted"/>
<evidence type="ECO:0000313" key="1">
    <source>
        <dbReference type="EMBL" id="KAF8902047.1"/>
    </source>
</evidence>
<gene>
    <name evidence="1" type="ORF">CPB84DRAFT_1776452</name>
</gene>
<dbReference type="Proteomes" id="UP000724874">
    <property type="component" value="Unassembled WGS sequence"/>
</dbReference>
<accession>A0A9P5TMZ9</accession>
<sequence length="180" mass="20345">MTMQNIGYMPSDDALRQLDVYWPEQSSRSTPGPLICFVHGGAWRSSVTPSLTPAQALIDSVKGIILSEGIYDIDTLLASFPSYRDWFIQPTFGPSESYAKFSVLGYPLRSPSNIYWLLLHSKGDTLVDLPQTEAMHNYLLHIYPERVSINTDDLTDEHNAILRTDIYVKIVSNFIAKFIL</sequence>
<dbReference type="AlphaFoldDB" id="A0A9P5TMZ9"/>
<dbReference type="InterPro" id="IPR029058">
    <property type="entry name" value="AB_hydrolase_fold"/>
</dbReference>
<dbReference type="OrthoDB" id="6495301at2759"/>
<evidence type="ECO:0000313" key="2">
    <source>
        <dbReference type="Proteomes" id="UP000724874"/>
    </source>
</evidence>
<comment type="caution">
    <text evidence="1">The sequence shown here is derived from an EMBL/GenBank/DDBJ whole genome shotgun (WGS) entry which is preliminary data.</text>
</comment>
<organism evidence="1 2">
    <name type="scientific">Gymnopilus junonius</name>
    <name type="common">Spectacular rustgill mushroom</name>
    <name type="synonym">Gymnopilus spectabilis subsp. junonius</name>
    <dbReference type="NCBI Taxonomy" id="109634"/>
    <lineage>
        <taxon>Eukaryota</taxon>
        <taxon>Fungi</taxon>
        <taxon>Dikarya</taxon>
        <taxon>Basidiomycota</taxon>
        <taxon>Agaricomycotina</taxon>
        <taxon>Agaricomycetes</taxon>
        <taxon>Agaricomycetidae</taxon>
        <taxon>Agaricales</taxon>
        <taxon>Agaricineae</taxon>
        <taxon>Hymenogastraceae</taxon>
        <taxon>Gymnopilus</taxon>
    </lineage>
</organism>
<dbReference type="EMBL" id="JADNYJ010000038">
    <property type="protein sequence ID" value="KAF8902047.1"/>
    <property type="molecule type" value="Genomic_DNA"/>
</dbReference>
<name>A0A9P5TMZ9_GYMJU</name>
<protein>
    <recommendedName>
        <fullName evidence="3">Kynurenine formamidase</fullName>
    </recommendedName>
</protein>